<accession>A0ACD5YBM8</accession>
<evidence type="ECO:0000313" key="2">
    <source>
        <dbReference type="Proteomes" id="UP001732700"/>
    </source>
</evidence>
<organism evidence="1 2">
    <name type="scientific">Avena sativa</name>
    <name type="common">Oat</name>
    <dbReference type="NCBI Taxonomy" id="4498"/>
    <lineage>
        <taxon>Eukaryota</taxon>
        <taxon>Viridiplantae</taxon>
        <taxon>Streptophyta</taxon>
        <taxon>Embryophyta</taxon>
        <taxon>Tracheophyta</taxon>
        <taxon>Spermatophyta</taxon>
        <taxon>Magnoliopsida</taxon>
        <taxon>Liliopsida</taxon>
        <taxon>Poales</taxon>
        <taxon>Poaceae</taxon>
        <taxon>BOP clade</taxon>
        <taxon>Pooideae</taxon>
        <taxon>Poodae</taxon>
        <taxon>Poeae</taxon>
        <taxon>Poeae Chloroplast Group 1 (Aveneae type)</taxon>
        <taxon>Aveninae</taxon>
        <taxon>Avena</taxon>
    </lineage>
</organism>
<keyword evidence="2" id="KW-1185">Reference proteome</keyword>
<evidence type="ECO:0000313" key="1">
    <source>
        <dbReference type="EnsemblPlants" id="AVESA.00010b.r2.5CG0933200.1.CDS.1"/>
    </source>
</evidence>
<reference evidence="1" key="2">
    <citation type="submission" date="2025-09" db="UniProtKB">
        <authorList>
            <consortium name="EnsemblPlants"/>
        </authorList>
    </citation>
    <scope>IDENTIFICATION</scope>
</reference>
<name>A0ACD5YBM8_AVESA</name>
<protein>
    <submittedName>
        <fullName evidence="1">Uncharacterized protein</fullName>
    </submittedName>
</protein>
<proteinExistence type="predicted"/>
<dbReference type="Proteomes" id="UP001732700">
    <property type="component" value="Chromosome 5C"/>
</dbReference>
<reference evidence="1" key="1">
    <citation type="submission" date="2021-05" db="EMBL/GenBank/DDBJ databases">
        <authorList>
            <person name="Scholz U."/>
            <person name="Mascher M."/>
            <person name="Fiebig A."/>
        </authorList>
    </citation>
    <scope>NUCLEOTIDE SEQUENCE [LARGE SCALE GENOMIC DNA]</scope>
</reference>
<sequence length="426" mass="46866">MPSFRRWQELPPELLCRIGDSLDDLKCYVSARGACTAWRLALAPPSPSLLVVPVDASFCPSAASIPAHRAFELKAIPRGAQFVGSTNGWLALTGYNYGERKFSLFNPVTAAKIVLPPLIYRSRWVSMSKLVFAPNPASDDFAAAAICDVGTLAYVTAGARRWAVLDPLRLAGGDHLVDLIYHEKGRVYCLTQHGDVHVLRLPERRRREPIIVEDPWSAPARPLLSATAQSLSRAQLLQQLRSVRPRRVPPQPVEPDLNAPATVEPLLSEGNLPFNPATSFALPYNKLWAFTSAKNLVFCEGNLYQIWRNVSCVVNVKLPGGGRHCVAENEVFVLRYYPDRKPCWDAVTDLGGYSVFVGRNNAVSMYAQGVPGLKGNCVYWIGWRGRGQGLVFDMATGRSTPCLIPAAGSGAPQNTVCWYFLSDMLN</sequence>
<dbReference type="EnsemblPlants" id="AVESA.00010b.r2.5CG0933200.1">
    <property type="protein sequence ID" value="AVESA.00010b.r2.5CG0933200.1.CDS.1"/>
    <property type="gene ID" value="AVESA.00010b.r2.5CG0933200"/>
</dbReference>